<dbReference type="EMBL" id="MK318989">
    <property type="protein sequence ID" value="QCL10568.1"/>
    <property type="molecule type" value="Genomic_DNA"/>
</dbReference>
<accession>A0A7S5DR60</accession>
<gene>
    <name evidence="2" type="ORF">pC6.5d_675</name>
</gene>
<organism evidence="2">
    <name type="scientific">Rhizobium rhizogenes</name>
    <name type="common">Agrobacterium rhizogenes</name>
    <dbReference type="NCBI Taxonomy" id="359"/>
    <lineage>
        <taxon>Bacteria</taxon>
        <taxon>Pseudomonadati</taxon>
        <taxon>Pseudomonadota</taxon>
        <taxon>Alphaproteobacteria</taxon>
        <taxon>Hyphomicrobiales</taxon>
        <taxon>Rhizobiaceae</taxon>
        <taxon>Rhizobium/Agrobacterium group</taxon>
        <taxon>Rhizobium</taxon>
    </lineage>
</organism>
<keyword evidence="2" id="KW-0614">Plasmid</keyword>
<geneLocation type="plasmid" evidence="2">
    <name>pC6.5d</name>
</geneLocation>
<dbReference type="AlphaFoldDB" id="A0A7S5DR60"/>
<reference evidence="2" key="1">
    <citation type="submission" date="2018-12" db="EMBL/GenBank/DDBJ databases">
        <title>Three Rhizobium rhizogenes strains isolated from the same crown gall tumor carry diverse plasmids.</title>
        <authorList>
            <person name="Pulawska J."/>
            <person name="Kuzmanovic N."/>
        </authorList>
    </citation>
    <scope>NUCLEOTIDE SEQUENCE</scope>
    <source>
        <strain evidence="2">C6.5</strain>
        <plasmid evidence="2">pC6.5d</plasmid>
    </source>
</reference>
<evidence type="ECO:0000256" key="1">
    <source>
        <dbReference type="SAM" id="MobiDB-lite"/>
    </source>
</evidence>
<evidence type="ECO:0000313" key="2">
    <source>
        <dbReference type="EMBL" id="QCL10568.1"/>
    </source>
</evidence>
<sequence>MVLRSTIWPGILSVVSPPSSTTDFLFTKQAQSLDISMKRSRGRNFSRHRPHIVHDATN</sequence>
<feature type="region of interest" description="Disordered" evidence="1">
    <location>
        <begin position="38"/>
        <end position="58"/>
    </location>
</feature>
<feature type="compositionally biased region" description="Basic residues" evidence="1">
    <location>
        <begin position="38"/>
        <end position="51"/>
    </location>
</feature>
<proteinExistence type="predicted"/>
<dbReference type="GO" id="GO:0016740">
    <property type="term" value="F:transferase activity"/>
    <property type="evidence" value="ECO:0007669"/>
    <property type="project" value="UniProtKB-KW"/>
</dbReference>
<protein>
    <submittedName>
        <fullName evidence="2">Putative glutathione S-transferase</fullName>
    </submittedName>
</protein>
<name>A0A7S5DR60_RHIRH</name>
<keyword evidence="2" id="KW-0808">Transferase</keyword>